<evidence type="ECO:0000313" key="3">
    <source>
        <dbReference type="Proteomes" id="UP000092695"/>
    </source>
</evidence>
<dbReference type="GO" id="GO:0006508">
    <property type="term" value="P:proteolysis"/>
    <property type="evidence" value="ECO:0007669"/>
    <property type="project" value="InterPro"/>
</dbReference>
<accession>A0A193LC28</accession>
<evidence type="ECO:0000313" key="2">
    <source>
        <dbReference type="EMBL" id="ANO50062.1"/>
    </source>
</evidence>
<dbReference type="Gene3D" id="3.40.50.1820">
    <property type="entry name" value="alpha/beta hydrolase"/>
    <property type="match status" value="1"/>
</dbReference>
<dbReference type="GO" id="GO:0008236">
    <property type="term" value="F:serine-type peptidase activity"/>
    <property type="evidence" value="ECO:0007669"/>
    <property type="project" value="InterPro"/>
</dbReference>
<dbReference type="EMBL" id="CP016268">
    <property type="protein sequence ID" value="ANO50062.1"/>
    <property type="molecule type" value="Genomic_DNA"/>
</dbReference>
<dbReference type="AlphaFoldDB" id="A0A193LC28"/>
<dbReference type="Pfam" id="PF00326">
    <property type="entry name" value="Peptidase_S9"/>
    <property type="match status" value="1"/>
</dbReference>
<name>A0A193LC28_9GAMM</name>
<dbReference type="Gene3D" id="2.120.10.30">
    <property type="entry name" value="TolB, C-terminal domain"/>
    <property type="match status" value="1"/>
</dbReference>
<feature type="domain" description="Peptidase S9 prolyl oligopeptidase catalytic" evidence="1">
    <location>
        <begin position="476"/>
        <end position="683"/>
    </location>
</feature>
<proteinExistence type="predicted"/>
<dbReference type="Proteomes" id="UP000092695">
    <property type="component" value="Chromosome"/>
</dbReference>
<protein>
    <recommendedName>
        <fullName evidence="1">Peptidase S9 prolyl oligopeptidase catalytic domain-containing protein</fullName>
    </recommendedName>
</protein>
<dbReference type="InterPro" id="IPR001375">
    <property type="entry name" value="Peptidase_S9_cat"/>
</dbReference>
<evidence type="ECO:0000259" key="1">
    <source>
        <dbReference type="Pfam" id="PF00326"/>
    </source>
</evidence>
<dbReference type="KEGG" id="woc:BA177_01445"/>
<reference evidence="2 3" key="1">
    <citation type="submission" date="2016-06" db="EMBL/GenBank/DDBJ databases">
        <title>Complete genome sequence of a deep-branching marine Gamma Proteobacterium Woeseia oceani type strain XK5.</title>
        <authorList>
            <person name="Mu D."/>
            <person name="Du Z."/>
        </authorList>
    </citation>
    <scope>NUCLEOTIDE SEQUENCE [LARGE SCALE GENOMIC DNA]</scope>
    <source>
        <strain evidence="2 3">XK5</strain>
    </source>
</reference>
<sequence>MAWATSACYSQPQSARLEIPDSVAADQRLVTATDLIEMRNIGDMRGGALSMSPDGNYVAFMMHRANIAANDYDVGWFVAPTDRRSTGIYVEGAGDPTLYRLGQPGGRTVGSWISEYAQWSPDSRGITYRKRVDGETQIWWSSRDGSESRQLSHNAADVVEFFWSEDGTSILFTTDADRTEFRAAEESRFRNGHVYNSDKEWSTIDGQPHYPRYLLTGGEPRYWALNIATESERAATDAEQIEFRKLRQGAPNPDFAPIARKSAWTTNRRGVAWVQADDPERQGMNPPLTLYAATLHDDQKPIRCAAKECTTRLELFWGKSRFLSHWLHWSSVDDEVYFVRRDGTGYSTQSLYGWDVRENRVRRIYTTHEWISDCSIAHGKAVCFSETATSPRTIVSIDLDDGSIETLLDANPEFRNIKLGDAEFLEWDSELGIGTFGYLVKPPDYIPGRRYPLVFVGYRASTALRGGVGDEYPVHLLAANGFVVLVYEKTNHYEAEQKYSNSLDIGRARWGEDLYDVRVPFSLFESAIQMLDERGLIDPARVAITGLSAGTNHVNYSLIHSDLFAAAIASSASFGPNNGVLGGVSAEFRKYREAIGAGQYPGPRGILPPLMSLQLNAERVNEPLLVNVSDAEHPWALAEVAALARHNKPVEMVVHPDEGHIKWHPAHRFAIYERNVDWLNFWLRGIEDLSPAKAEQYVRWHRLRDALPAN</sequence>
<keyword evidence="3" id="KW-1185">Reference proteome</keyword>
<dbReference type="STRING" id="1548547.BA177_01445"/>
<dbReference type="NCBIfam" id="NF033523">
    <property type="entry name" value="lasso_peptidase"/>
    <property type="match status" value="1"/>
</dbReference>
<dbReference type="InterPro" id="IPR053536">
    <property type="entry name" value="Lasso_peptide_isopeptidase"/>
</dbReference>
<dbReference type="InterPro" id="IPR011042">
    <property type="entry name" value="6-blade_b-propeller_TolB-like"/>
</dbReference>
<dbReference type="PANTHER" id="PTHR36842">
    <property type="entry name" value="PROTEIN TOLB HOMOLOG"/>
    <property type="match status" value="1"/>
</dbReference>
<dbReference type="InterPro" id="IPR029058">
    <property type="entry name" value="AB_hydrolase_fold"/>
</dbReference>
<dbReference type="SUPFAM" id="SSF53474">
    <property type="entry name" value="alpha/beta-Hydrolases"/>
    <property type="match status" value="1"/>
</dbReference>
<dbReference type="PANTHER" id="PTHR36842:SF1">
    <property type="entry name" value="PROTEIN TOLB"/>
    <property type="match status" value="1"/>
</dbReference>
<gene>
    <name evidence="2" type="ORF">BA177_01445</name>
</gene>
<dbReference type="SUPFAM" id="SSF82171">
    <property type="entry name" value="DPP6 N-terminal domain-like"/>
    <property type="match status" value="1"/>
</dbReference>
<organism evidence="2 3">
    <name type="scientific">Woeseia oceani</name>
    <dbReference type="NCBI Taxonomy" id="1548547"/>
    <lineage>
        <taxon>Bacteria</taxon>
        <taxon>Pseudomonadati</taxon>
        <taxon>Pseudomonadota</taxon>
        <taxon>Gammaproteobacteria</taxon>
        <taxon>Woeseiales</taxon>
        <taxon>Woeseiaceae</taxon>
        <taxon>Woeseia</taxon>
    </lineage>
</organism>